<proteinExistence type="predicted"/>
<dbReference type="RefSeq" id="WP_163204697.1">
    <property type="nucleotide sequence ID" value="NZ_JAAGWG010000012.1"/>
</dbReference>
<dbReference type="Proteomes" id="UP000479241">
    <property type="component" value="Unassembled WGS sequence"/>
</dbReference>
<comment type="caution">
    <text evidence="1">The sequence shown here is derived from an EMBL/GenBank/DDBJ whole genome shotgun (WGS) entry which is preliminary data.</text>
</comment>
<name>A0A6L9W238_9ACTN</name>
<organism evidence="1 2">
    <name type="scientific">Blastococcus saxobsidens</name>
    <dbReference type="NCBI Taxonomy" id="138336"/>
    <lineage>
        <taxon>Bacteria</taxon>
        <taxon>Bacillati</taxon>
        <taxon>Actinomycetota</taxon>
        <taxon>Actinomycetes</taxon>
        <taxon>Geodermatophilales</taxon>
        <taxon>Geodermatophilaceae</taxon>
        <taxon>Blastococcus</taxon>
    </lineage>
</organism>
<dbReference type="AlphaFoldDB" id="A0A6L9W238"/>
<dbReference type="EMBL" id="JAAGWG010000012">
    <property type="protein sequence ID" value="NEK86075.1"/>
    <property type="molecule type" value="Genomic_DNA"/>
</dbReference>
<sequence>MSSVELDLRRLTPGEAPRPAQLEPVAAAGSVVVRGPVPALAATLAALLRAGRTAEVPVAWEPGPDKASTALARDLGIGTGEPRDLTLVRDDHGGVLLHHGRIEAAGDGRRSLSRRIGLQAHHDDIRVADGEITRIDVRPDWAAVDTIGVTVMALPLRPTRHTSGRALQVASDPARIVRDGVAYPRPVNRWTWYADDRVRWRLQP</sequence>
<reference evidence="1 2" key="1">
    <citation type="submission" date="2019-12" db="EMBL/GenBank/DDBJ databases">
        <title>the WGS of Blastococcus saxobsidens 67B17.</title>
        <authorList>
            <person name="Jiang Z."/>
        </authorList>
    </citation>
    <scope>NUCLEOTIDE SEQUENCE [LARGE SCALE GENOMIC DNA]</scope>
    <source>
        <strain evidence="1 2">67B17</strain>
    </source>
</reference>
<accession>A0A6L9W238</accession>
<protein>
    <submittedName>
        <fullName evidence="1">Uncharacterized protein</fullName>
    </submittedName>
</protein>
<evidence type="ECO:0000313" key="2">
    <source>
        <dbReference type="Proteomes" id="UP000479241"/>
    </source>
</evidence>
<evidence type="ECO:0000313" key="1">
    <source>
        <dbReference type="EMBL" id="NEK86075.1"/>
    </source>
</evidence>
<gene>
    <name evidence="1" type="ORF">GCU60_09935</name>
</gene>